<evidence type="ECO:0000256" key="3">
    <source>
        <dbReference type="SAM" id="SignalP"/>
    </source>
</evidence>
<dbReference type="PANTHER" id="PTHR43918:SF4">
    <property type="entry name" value="CARBOXYLIC ESTER HYDROLASE"/>
    <property type="match status" value="1"/>
</dbReference>
<accession>A0A4S8MDR9</accession>
<dbReference type="GO" id="GO:0005886">
    <property type="term" value="C:plasma membrane"/>
    <property type="evidence" value="ECO:0007669"/>
    <property type="project" value="TreeGrafter"/>
</dbReference>
<reference evidence="5 6" key="1">
    <citation type="journal article" date="2019" name="Nat. Ecol. Evol.">
        <title>Megaphylogeny resolves global patterns of mushroom evolution.</title>
        <authorList>
            <person name="Varga T."/>
            <person name="Krizsan K."/>
            <person name="Foldi C."/>
            <person name="Dima B."/>
            <person name="Sanchez-Garcia M."/>
            <person name="Sanchez-Ramirez S."/>
            <person name="Szollosi G.J."/>
            <person name="Szarkandi J.G."/>
            <person name="Papp V."/>
            <person name="Albert L."/>
            <person name="Andreopoulos W."/>
            <person name="Angelini C."/>
            <person name="Antonin V."/>
            <person name="Barry K.W."/>
            <person name="Bougher N.L."/>
            <person name="Buchanan P."/>
            <person name="Buyck B."/>
            <person name="Bense V."/>
            <person name="Catcheside P."/>
            <person name="Chovatia M."/>
            <person name="Cooper J."/>
            <person name="Damon W."/>
            <person name="Desjardin D."/>
            <person name="Finy P."/>
            <person name="Geml J."/>
            <person name="Haridas S."/>
            <person name="Hughes K."/>
            <person name="Justo A."/>
            <person name="Karasinski D."/>
            <person name="Kautmanova I."/>
            <person name="Kiss B."/>
            <person name="Kocsube S."/>
            <person name="Kotiranta H."/>
            <person name="LaButti K.M."/>
            <person name="Lechner B.E."/>
            <person name="Liimatainen K."/>
            <person name="Lipzen A."/>
            <person name="Lukacs Z."/>
            <person name="Mihaltcheva S."/>
            <person name="Morgado L.N."/>
            <person name="Niskanen T."/>
            <person name="Noordeloos M.E."/>
            <person name="Ohm R.A."/>
            <person name="Ortiz-Santana B."/>
            <person name="Ovrebo C."/>
            <person name="Racz N."/>
            <person name="Riley R."/>
            <person name="Savchenko A."/>
            <person name="Shiryaev A."/>
            <person name="Soop K."/>
            <person name="Spirin V."/>
            <person name="Szebenyi C."/>
            <person name="Tomsovsky M."/>
            <person name="Tulloss R.E."/>
            <person name="Uehling J."/>
            <person name="Grigoriev I.V."/>
            <person name="Vagvolgyi C."/>
            <person name="Papp T."/>
            <person name="Martin F.M."/>
            <person name="Miettinen O."/>
            <person name="Hibbett D.S."/>
            <person name="Nagy L.G."/>
        </authorList>
    </citation>
    <scope>NUCLEOTIDE SEQUENCE [LARGE SCALE GENOMIC DNA]</scope>
    <source>
        <strain evidence="5 6">CBS 962.96</strain>
    </source>
</reference>
<dbReference type="GO" id="GO:0019695">
    <property type="term" value="P:choline metabolic process"/>
    <property type="evidence" value="ECO:0007669"/>
    <property type="project" value="TreeGrafter"/>
</dbReference>
<dbReference type="InterPro" id="IPR050654">
    <property type="entry name" value="AChE-related_enzymes"/>
</dbReference>
<evidence type="ECO:0000313" key="6">
    <source>
        <dbReference type="Proteomes" id="UP000297245"/>
    </source>
</evidence>
<keyword evidence="3" id="KW-0732">Signal</keyword>
<dbReference type="SUPFAM" id="SSF53474">
    <property type="entry name" value="alpha/beta-Hydrolases"/>
    <property type="match status" value="1"/>
</dbReference>
<keyword evidence="6" id="KW-1185">Reference proteome</keyword>
<dbReference type="EMBL" id="ML179102">
    <property type="protein sequence ID" value="THV00531.1"/>
    <property type="molecule type" value="Genomic_DNA"/>
</dbReference>
<proteinExistence type="inferred from homology"/>
<feature type="signal peptide" evidence="3">
    <location>
        <begin position="1"/>
        <end position="22"/>
    </location>
</feature>
<dbReference type="InterPro" id="IPR002018">
    <property type="entry name" value="CarbesteraseB"/>
</dbReference>
<feature type="domain" description="Carboxylesterase type B" evidence="4">
    <location>
        <begin position="45"/>
        <end position="234"/>
    </location>
</feature>
<dbReference type="InterPro" id="IPR029058">
    <property type="entry name" value="AB_hydrolase_fold"/>
</dbReference>
<evidence type="ECO:0000259" key="4">
    <source>
        <dbReference type="Pfam" id="PF00135"/>
    </source>
</evidence>
<dbReference type="GO" id="GO:0003990">
    <property type="term" value="F:acetylcholinesterase activity"/>
    <property type="evidence" value="ECO:0007669"/>
    <property type="project" value="TreeGrafter"/>
</dbReference>
<evidence type="ECO:0000256" key="1">
    <source>
        <dbReference type="ARBA" id="ARBA00005964"/>
    </source>
</evidence>
<dbReference type="OrthoDB" id="408631at2759"/>
<feature type="chain" id="PRO_5020459072" evidence="3">
    <location>
        <begin position="23"/>
        <end position="554"/>
    </location>
</feature>
<dbReference type="Proteomes" id="UP000297245">
    <property type="component" value="Unassembled WGS sequence"/>
</dbReference>
<dbReference type="GO" id="GO:0005615">
    <property type="term" value="C:extracellular space"/>
    <property type="evidence" value="ECO:0007669"/>
    <property type="project" value="TreeGrafter"/>
</dbReference>
<dbReference type="AlphaFoldDB" id="A0A4S8MDR9"/>
<evidence type="ECO:0000313" key="5">
    <source>
        <dbReference type="EMBL" id="THV00531.1"/>
    </source>
</evidence>
<keyword evidence="2 5" id="KW-0378">Hydrolase</keyword>
<name>A0A4S8MDR9_DENBC</name>
<dbReference type="Gene3D" id="3.40.50.1820">
    <property type="entry name" value="alpha/beta hydrolase"/>
    <property type="match status" value="1"/>
</dbReference>
<comment type="similarity">
    <text evidence="1">Belongs to the type-B carboxylesterase/lipase family.</text>
</comment>
<sequence>MTVLSLLNLATVLHLCISLAIADLTPTVHDFVRNITYIGTGAVAGVEKFLNIPYGKDTSEERRFMSLEPHHLPSGTVYDATMEGPVCPQVKSGGFVYFTNLTDSDLSEDCLRLKVARPVGVKEGEILPVMVWIYGGGLYNGHINERTNEPDALVLQSVANGLPVVFVAMNYRLNIFGFAFSEVLRQSNDLNVGLKDQRLALDWVQENIHIFGGDPDRVTIFGEGSGAIMESIALEPTSARNLTFDAFNKIANMTGCNDSGDPQGLETLQCLRQLPMETLLNATIAENDATSAETGGDIYLPKVDSDFLPSPPSELIRQGMFVPMPVIIGWTQDDSSLFTPGTLTTREFLGAFFPDFSETIVRQLLDLIFRDLMFSCPSLFFGNAIAEKLSDSDDDRNYNENKTIAPPIFVYEINQTIHTPILESIGLSGLGVIHTSELPYVFANFTPYNLTGAIRPTTSDFALLTQVSRSWSTFANVGVPSLPDNDSALQSWEPSFRSGETALDASLYVIGGSHAGMSKLEGEGSVEAVAMQKLKERCGFLDRNGLIDLILDVL</sequence>
<protein>
    <submittedName>
        <fullName evidence="5">Alpha/beta-hydrolase</fullName>
    </submittedName>
</protein>
<dbReference type="Pfam" id="PF00135">
    <property type="entry name" value="COesterase"/>
    <property type="match status" value="1"/>
</dbReference>
<evidence type="ECO:0000256" key="2">
    <source>
        <dbReference type="ARBA" id="ARBA00022801"/>
    </source>
</evidence>
<dbReference type="GO" id="GO:0006581">
    <property type="term" value="P:acetylcholine catabolic process"/>
    <property type="evidence" value="ECO:0007669"/>
    <property type="project" value="TreeGrafter"/>
</dbReference>
<gene>
    <name evidence="5" type="ORF">K435DRAFT_794030</name>
</gene>
<dbReference type="PANTHER" id="PTHR43918">
    <property type="entry name" value="ACETYLCHOLINESTERASE"/>
    <property type="match status" value="1"/>
</dbReference>
<organism evidence="5 6">
    <name type="scientific">Dendrothele bispora (strain CBS 962.96)</name>
    <dbReference type="NCBI Taxonomy" id="1314807"/>
    <lineage>
        <taxon>Eukaryota</taxon>
        <taxon>Fungi</taxon>
        <taxon>Dikarya</taxon>
        <taxon>Basidiomycota</taxon>
        <taxon>Agaricomycotina</taxon>
        <taxon>Agaricomycetes</taxon>
        <taxon>Agaricomycetidae</taxon>
        <taxon>Agaricales</taxon>
        <taxon>Agaricales incertae sedis</taxon>
        <taxon>Dendrothele</taxon>
    </lineage>
</organism>